<feature type="transmembrane region" description="Helical" evidence="1">
    <location>
        <begin position="33"/>
        <end position="52"/>
    </location>
</feature>
<dbReference type="PANTHER" id="PTHR36834:SF1">
    <property type="entry name" value="INTEGRAL MEMBRANE PROTEIN"/>
    <property type="match status" value="1"/>
</dbReference>
<keyword evidence="4" id="KW-1185">Reference proteome</keyword>
<dbReference type="EMBL" id="PISD01000008">
    <property type="protein sequence ID" value="PKG30312.1"/>
    <property type="molecule type" value="Genomic_DNA"/>
</dbReference>
<keyword evidence="1" id="KW-1133">Transmembrane helix</keyword>
<proteinExistence type="predicted"/>
<dbReference type="InterPro" id="IPR006976">
    <property type="entry name" value="VanZ-like"/>
</dbReference>
<feature type="transmembrane region" description="Helical" evidence="1">
    <location>
        <begin position="112"/>
        <end position="131"/>
    </location>
</feature>
<feature type="transmembrane region" description="Helical" evidence="1">
    <location>
        <begin position="7"/>
        <end position="27"/>
    </location>
</feature>
<dbReference type="Proteomes" id="UP000233343">
    <property type="component" value="Unassembled WGS sequence"/>
</dbReference>
<evidence type="ECO:0000256" key="1">
    <source>
        <dbReference type="SAM" id="Phobius"/>
    </source>
</evidence>
<keyword evidence="1" id="KW-0472">Membrane</keyword>
<protein>
    <submittedName>
        <fullName evidence="3">VanZ family protein</fullName>
    </submittedName>
</protein>
<evidence type="ECO:0000259" key="2">
    <source>
        <dbReference type="Pfam" id="PF04892"/>
    </source>
</evidence>
<reference evidence="3 4" key="1">
    <citation type="journal article" date="2010" name="Int. J. Syst. Evol. Microbiol.">
        <title>Bacillus horneckiae sp. nov., isolated from a spacecraft-assembly clean room.</title>
        <authorList>
            <person name="Vaishampayan P."/>
            <person name="Probst A."/>
            <person name="Krishnamurthi S."/>
            <person name="Ghosh S."/>
            <person name="Osman S."/>
            <person name="McDowall A."/>
            <person name="Ruckmani A."/>
            <person name="Mayilraj S."/>
            <person name="Venkateswaran K."/>
        </authorList>
    </citation>
    <scope>NUCLEOTIDE SEQUENCE [LARGE SCALE GENOMIC DNA]</scope>
    <source>
        <strain evidence="4">1PO1SC</strain>
    </source>
</reference>
<feature type="transmembrane region" description="Helical" evidence="1">
    <location>
        <begin position="169"/>
        <end position="186"/>
    </location>
</feature>
<sequence length="194" mass="22164">MKKLTTYTVLASIVIFGLFLPFIFDLVYYLHPIVLPVVYILLFTFIFLVGLLITGQKLYLPLKVVDLLISMYTLALLVLLFLRPNNQSYDSYNLIPFSTVVFYLSGQVSELVAFYNLAANVGLFVPFGIYLKIYRYSISQIILLSFLSISFIEMMQMFLNRGSLDIDDLIFNIIGVIIGSLIYPVFNKACEITK</sequence>
<gene>
    <name evidence="3" type="ORF">CWS20_04790</name>
</gene>
<evidence type="ECO:0000313" key="4">
    <source>
        <dbReference type="Proteomes" id="UP000233343"/>
    </source>
</evidence>
<dbReference type="AlphaFoldDB" id="A0A2N0ZLD1"/>
<organism evidence="3 4">
    <name type="scientific">Cytobacillus horneckiae</name>
    <dbReference type="NCBI Taxonomy" id="549687"/>
    <lineage>
        <taxon>Bacteria</taxon>
        <taxon>Bacillati</taxon>
        <taxon>Bacillota</taxon>
        <taxon>Bacilli</taxon>
        <taxon>Bacillales</taxon>
        <taxon>Bacillaceae</taxon>
        <taxon>Cytobacillus</taxon>
    </lineage>
</organism>
<accession>A0A2N0ZLD1</accession>
<dbReference type="RefSeq" id="WP_066199577.1">
    <property type="nucleotide sequence ID" value="NZ_JARMMB010000013.1"/>
</dbReference>
<keyword evidence="1" id="KW-0812">Transmembrane</keyword>
<dbReference type="PANTHER" id="PTHR36834">
    <property type="entry name" value="MEMBRANE PROTEIN-RELATED"/>
    <property type="match status" value="1"/>
</dbReference>
<name>A0A2N0ZLD1_9BACI</name>
<evidence type="ECO:0000313" key="3">
    <source>
        <dbReference type="EMBL" id="PKG30312.1"/>
    </source>
</evidence>
<dbReference type="Pfam" id="PF04892">
    <property type="entry name" value="VanZ"/>
    <property type="match status" value="1"/>
</dbReference>
<feature type="domain" description="VanZ-like" evidence="2">
    <location>
        <begin position="71"/>
        <end position="186"/>
    </location>
</feature>
<dbReference type="InterPro" id="IPR053150">
    <property type="entry name" value="Teicoplanin_resist-assoc"/>
</dbReference>
<feature type="transmembrane region" description="Helical" evidence="1">
    <location>
        <begin position="64"/>
        <end position="82"/>
    </location>
</feature>
<feature type="transmembrane region" description="Helical" evidence="1">
    <location>
        <begin position="138"/>
        <end position="157"/>
    </location>
</feature>
<comment type="caution">
    <text evidence="3">The sequence shown here is derived from an EMBL/GenBank/DDBJ whole genome shotgun (WGS) entry which is preliminary data.</text>
</comment>